<protein>
    <recommendedName>
        <fullName evidence="4">Gamma-glutamylcyclotransferase</fullName>
    </recommendedName>
</protein>
<gene>
    <name evidence="2" type="ordered locus">Bpet0861</name>
</gene>
<dbReference type="eggNOG" id="COG3703">
    <property type="taxonomic scope" value="Bacteria"/>
</dbReference>
<sequence length="116" mass="13183">MVYRLAGQAVPDYFPALWEREMSTGAYLPRWINCATDEGLVRALVFVMNRDNPAYIRALPDAELLAIVRRASGRYGRCTEYVVQTAQALRAAGIRDARLDRIARRLEEPDDPQVDN</sequence>
<keyword evidence="3" id="KW-1185">Reference proteome</keyword>
<evidence type="ECO:0000313" key="2">
    <source>
        <dbReference type="EMBL" id="CAP41193.1"/>
    </source>
</evidence>
<dbReference type="InterPro" id="IPR006840">
    <property type="entry name" value="ChaC"/>
</dbReference>
<dbReference type="Proteomes" id="UP000001225">
    <property type="component" value="Chromosome"/>
</dbReference>
<dbReference type="Gene3D" id="3.10.490.10">
    <property type="entry name" value="Gamma-glutamyl cyclotransferase-like"/>
    <property type="match status" value="1"/>
</dbReference>
<evidence type="ECO:0008006" key="4">
    <source>
        <dbReference type="Google" id="ProtNLM"/>
    </source>
</evidence>
<dbReference type="KEGG" id="bpt:Bpet0861"/>
<proteinExistence type="predicted"/>
<dbReference type="STRING" id="94624.Bpet0861"/>
<reference evidence="2 3" key="1">
    <citation type="journal article" date="2008" name="BMC Genomics">
        <title>The missing link: Bordetella petrii is endowed with both the metabolic versatility of environmental bacteria and virulence traits of pathogenic Bordetellae.</title>
        <authorList>
            <person name="Gross R."/>
            <person name="Guzman C.A."/>
            <person name="Sebaihia M."/>
            <person name="Martins Dos Santos V.A."/>
            <person name="Pieper D.H."/>
            <person name="Koebnik R."/>
            <person name="Lechner M."/>
            <person name="Bartels D."/>
            <person name="Buhrmester J."/>
            <person name="Choudhuri J.V."/>
            <person name="Ebensen T."/>
            <person name="Gaigalat L."/>
            <person name="Herrmann S."/>
            <person name="Khachane A.N."/>
            <person name="Larisch C."/>
            <person name="Link S."/>
            <person name="Linke B."/>
            <person name="Meyer F."/>
            <person name="Mormann S."/>
            <person name="Nakunst D."/>
            <person name="Rueckert C."/>
            <person name="Schneiker-Bekel S."/>
            <person name="Schulze K."/>
            <person name="Vorhoelter F.J."/>
            <person name="Yevsa T."/>
            <person name="Engle J.T."/>
            <person name="Goldman W.E."/>
            <person name="Puehler A."/>
            <person name="Goebel U.B."/>
            <person name="Goesmann A."/>
            <person name="Bloecker H."/>
            <person name="Kaiser O."/>
            <person name="Martinez-Arias R."/>
        </authorList>
    </citation>
    <scope>NUCLEOTIDE SEQUENCE [LARGE SCALE GENOMIC DNA]</scope>
    <source>
        <strain evidence="3">ATCC BAA-461 / DSM 12804 / CCUG 43448 / CIP 107267 / Se-1111R</strain>
    </source>
</reference>
<keyword evidence="1" id="KW-0456">Lyase</keyword>
<accession>A9I849</accession>
<evidence type="ECO:0000313" key="3">
    <source>
        <dbReference type="Proteomes" id="UP000001225"/>
    </source>
</evidence>
<evidence type="ECO:0000256" key="1">
    <source>
        <dbReference type="ARBA" id="ARBA00023239"/>
    </source>
</evidence>
<dbReference type="GO" id="GO:0061928">
    <property type="term" value="F:glutathione specific gamma-glutamylcyclotransferase activity"/>
    <property type="evidence" value="ECO:0007669"/>
    <property type="project" value="InterPro"/>
</dbReference>
<dbReference type="AlphaFoldDB" id="A9I849"/>
<dbReference type="GO" id="GO:0006751">
    <property type="term" value="P:glutathione catabolic process"/>
    <property type="evidence" value="ECO:0007669"/>
    <property type="project" value="InterPro"/>
</dbReference>
<name>A9I849_BORPD</name>
<dbReference type="Pfam" id="PF04752">
    <property type="entry name" value="ChaC"/>
    <property type="match status" value="1"/>
</dbReference>
<organism evidence="2 3">
    <name type="scientific">Bordetella petrii (strain ATCC BAA-461 / DSM 12804 / CCUG 43448 / CIP 107267 / Se-1111R)</name>
    <dbReference type="NCBI Taxonomy" id="340100"/>
    <lineage>
        <taxon>Bacteria</taxon>
        <taxon>Pseudomonadati</taxon>
        <taxon>Pseudomonadota</taxon>
        <taxon>Betaproteobacteria</taxon>
        <taxon>Burkholderiales</taxon>
        <taxon>Alcaligenaceae</taxon>
        <taxon>Bordetella</taxon>
    </lineage>
</organism>
<dbReference type="EMBL" id="AM902716">
    <property type="protein sequence ID" value="CAP41193.1"/>
    <property type="molecule type" value="Genomic_DNA"/>
</dbReference>